<reference evidence="2 3" key="1">
    <citation type="journal article" date="2019" name="Int. J. Syst. Evol. Microbiol.">
        <title>The Global Catalogue of Microorganisms (GCM) 10K type strain sequencing project: providing services to taxonomists for standard genome sequencing and annotation.</title>
        <authorList>
            <consortium name="The Broad Institute Genomics Platform"/>
            <consortium name="The Broad Institute Genome Sequencing Center for Infectious Disease"/>
            <person name="Wu L."/>
            <person name="Ma J."/>
        </authorList>
    </citation>
    <scope>NUCLEOTIDE SEQUENCE [LARGE SCALE GENOMIC DNA]</scope>
    <source>
        <strain evidence="2 3">CGMCC 1.10390</strain>
    </source>
</reference>
<dbReference type="Proteomes" id="UP001597034">
    <property type="component" value="Unassembled WGS sequence"/>
</dbReference>
<evidence type="ECO:0000313" key="2">
    <source>
        <dbReference type="EMBL" id="MFD1646931.1"/>
    </source>
</evidence>
<dbReference type="RefSeq" id="WP_256400997.1">
    <property type="nucleotide sequence ID" value="NZ_JANHJR010000003.1"/>
</dbReference>
<accession>A0ABD6DLI5</accession>
<keyword evidence="3" id="KW-1185">Reference proteome</keyword>
<sequence length="91" mass="10476">MATSVKVDDRTKDLLERLQAEIRLETGERVTQQELLRRITEHGFESRDELVASFRDEWDGLTEAETEQWLSGTISSGTETDEDDIDEILYG</sequence>
<organism evidence="2 3">
    <name type="scientific">Haloarchaeobius litoreus</name>
    <dbReference type="NCBI Taxonomy" id="755306"/>
    <lineage>
        <taxon>Archaea</taxon>
        <taxon>Methanobacteriati</taxon>
        <taxon>Methanobacteriota</taxon>
        <taxon>Stenosarchaea group</taxon>
        <taxon>Halobacteria</taxon>
        <taxon>Halobacteriales</taxon>
        <taxon>Halorubellaceae</taxon>
        <taxon>Haloarchaeobius</taxon>
    </lineage>
</organism>
<evidence type="ECO:0008006" key="4">
    <source>
        <dbReference type="Google" id="ProtNLM"/>
    </source>
</evidence>
<comment type="caution">
    <text evidence="2">The sequence shown here is derived from an EMBL/GenBank/DDBJ whole genome shotgun (WGS) entry which is preliminary data.</text>
</comment>
<feature type="region of interest" description="Disordered" evidence="1">
    <location>
        <begin position="70"/>
        <end position="91"/>
    </location>
</feature>
<name>A0ABD6DLI5_9EURY</name>
<protein>
    <recommendedName>
        <fullName evidence="4">Ribbon-helix-helix protein, copG family</fullName>
    </recommendedName>
</protein>
<evidence type="ECO:0000256" key="1">
    <source>
        <dbReference type="SAM" id="MobiDB-lite"/>
    </source>
</evidence>
<dbReference type="AlphaFoldDB" id="A0ABD6DLI5"/>
<gene>
    <name evidence="2" type="ORF">ACFSBL_14670</name>
</gene>
<evidence type="ECO:0000313" key="3">
    <source>
        <dbReference type="Proteomes" id="UP001597034"/>
    </source>
</evidence>
<dbReference type="EMBL" id="JBHUDO010000003">
    <property type="protein sequence ID" value="MFD1646931.1"/>
    <property type="molecule type" value="Genomic_DNA"/>
</dbReference>
<feature type="compositionally biased region" description="Acidic residues" evidence="1">
    <location>
        <begin position="79"/>
        <end position="91"/>
    </location>
</feature>
<proteinExistence type="predicted"/>